<dbReference type="InterPro" id="IPR052185">
    <property type="entry name" value="IPC_Synthase-Related"/>
</dbReference>
<sequence length="261" mass="28541">MNLLQPVRRPAPRAGRLRPAVTRPRPLRELLLITVLFSIYKLGRLAATGRVGEAFANARRVWHLERAAGLPAETGVQHALLHSGTLVHAANAYYAYVHFPATAAFLLWMYLRRPGYYRWVRWTVVALTSAGLALHLLVPLAPPRMLAVTGLIDTGARYGPAVYGAPQTDTVANQYAAMPSLHIGWALIVAVGLIAATRTRWRWLWLAHPLLTIAVVVGTANHYWLDGIVVAALLTAVLLVLRPPRPAPDPVTIPPRSATVG</sequence>
<protein>
    <recommendedName>
        <fullName evidence="6">Inositolphosphotransferase Aur1/Ipt1 domain-containing protein</fullName>
    </recommendedName>
</protein>
<reference evidence="7 8" key="1">
    <citation type="submission" date="2019-10" db="EMBL/GenBank/DDBJ databases">
        <title>Actinomadura rubteroloni sp. nov. and Actinomadura macrotermitis sp. nov., isolated from the gut of fungus growing-termite Macrotermes natalensis.</title>
        <authorList>
            <person name="Benndorf R."/>
            <person name="Martin K."/>
            <person name="Kuefner M."/>
            <person name="De Beer W."/>
            <person name="Kaster A.-K."/>
            <person name="Vollmers J."/>
            <person name="Poulsen M."/>
            <person name="Beemelmanns C."/>
        </authorList>
    </citation>
    <scope>NUCLEOTIDE SEQUENCE [LARGE SCALE GENOMIC DNA]</scope>
    <source>
        <strain evidence="7 8">RB68</strain>
    </source>
</reference>
<keyword evidence="4 5" id="KW-0472">Membrane</keyword>
<dbReference type="CDD" id="cd03386">
    <property type="entry name" value="PAP2_Aur1_like"/>
    <property type="match status" value="1"/>
</dbReference>
<dbReference type="PANTHER" id="PTHR31310">
    <property type="match status" value="1"/>
</dbReference>
<comment type="subcellular location">
    <subcellularLocation>
        <location evidence="1">Membrane</location>
        <topology evidence="1">Multi-pass membrane protein</topology>
    </subcellularLocation>
</comment>
<evidence type="ECO:0000256" key="3">
    <source>
        <dbReference type="ARBA" id="ARBA00022989"/>
    </source>
</evidence>
<accession>A0A7K0C6P2</accession>
<dbReference type="GO" id="GO:0016020">
    <property type="term" value="C:membrane"/>
    <property type="evidence" value="ECO:0007669"/>
    <property type="project" value="UniProtKB-SubCell"/>
</dbReference>
<keyword evidence="8" id="KW-1185">Reference proteome</keyword>
<dbReference type="EMBL" id="WEGH01000005">
    <property type="protein sequence ID" value="MQY09088.1"/>
    <property type="molecule type" value="Genomic_DNA"/>
</dbReference>
<feature type="transmembrane region" description="Helical" evidence="5">
    <location>
        <begin position="175"/>
        <end position="194"/>
    </location>
</feature>
<dbReference type="Proteomes" id="UP000487268">
    <property type="component" value="Unassembled WGS sequence"/>
</dbReference>
<dbReference type="InterPro" id="IPR026841">
    <property type="entry name" value="Aur1/Ipt1"/>
</dbReference>
<evidence type="ECO:0000313" key="7">
    <source>
        <dbReference type="EMBL" id="MQY09088.1"/>
    </source>
</evidence>
<dbReference type="OrthoDB" id="5241565at2"/>
<name>A0A7K0C6P2_9ACTN</name>
<dbReference type="PANTHER" id="PTHR31310:SF7">
    <property type="entry name" value="PA-PHOSPHATASE RELATED-FAMILY PROTEIN DDB_G0268928"/>
    <property type="match status" value="1"/>
</dbReference>
<feature type="transmembrane region" description="Helical" evidence="5">
    <location>
        <begin position="123"/>
        <end position="141"/>
    </location>
</feature>
<dbReference type="Pfam" id="PF14378">
    <property type="entry name" value="PAP2_3"/>
    <property type="match status" value="1"/>
</dbReference>
<keyword evidence="3 5" id="KW-1133">Transmembrane helix</keyword>
<evidence type="ECO:0000313" key="8">
    <source>
        <dbReference type="Proteomes" id="UP000487268"/>
    </source>
</evidence>
<evidence type="ECO:0000256" key="2">
    <source>
        <dbReference type="ARBA" id="ARBA00022692"/>
    </source>
</evidence>
<gene>
    <name evidence="7" type="ORF">ACRB68_72000</name>
</gene>
<evidence type="ECO:0000256" key="4">
    <source>
        <dbReference type="ARBA" id="ARBA00023136"/>
    </source>
</evidence>
<dbReference type="RefSeq" id="WP_153540481.1">
    <property type="nucleotide sequence ID" value="NZ_WEGH01000005.1"/>
</dbReference>
<dbReference type="AlphaFoldDB" id="A0A7K0C6P2"/>
<evidence type="ECO:0000256" key="1">
    <source>
        <dbReference type="ARBA" id="ARBA00004141"/>
    </source>
</evidence>
<keyword evidence="2 5" id="KW-0812">Transmembrane</keyword>
<proteinExistence type="predicted"/>
<comment type="caution">
    <text evidence="7">The sequence shown here is derived from an EMBL/GenBank/DDBJ whole genome shotgun (WGS) entry which is preliminary data.</text>
</comment>
<feature type="transmembrane region" description="Helical" evidence="5">
    <location>
        <begin position="201"/>
        <end position="217"/>
    </location>
</feature>
<organism evidence="7 8">
    <name type="scientific">Actinomadura macrotermitis</name>
    <dbReference type="NCBI Taxonomy" id="2585200"/>
    <lineage>
        <taxon>Bacteria</taxon>
        <taxon>Bacillati</taxon>
        <taxon>Actinomycetota</taxon>
        <taxon>Actinomycetes</taxon>
        <taxon>Streptosporangiales</taxon>
        <taxon>Thermomonosporaceae</taxon>
        <taxon>Actinomadura</taxon>
    </lineage>
</organism>
<feature type="domain" description="Inositolphosphotransferase Aur1/Ipt1" evidence="6">
    <location>
        <begin position="60"/>
        <end position="238"/>
    </location>
</feature>
<evidence type="ECO:0000256" key="5">
    <source>
        <dbReference type="SAM" id="Phobius"/>
    </source>
</evidence>
<evidence type="ECO:0000259" key="6">
    <source>
        <dbReference type="Pfam" id="PF14378"/>
    </source>
</evidence>
<feature type="transmembrane region" description="Helical" evidence="5">
    <location>
        <begin position="93"/>
        <end position="111"/>
    </location>
</feature>